<dbReference type="STRING" id="1842532.A7E78_03580"/>
<proteinExistence type="predicted"/>
<sequence>MAMDGHEQHKMSESMDHGQMQDMNGMDDGMAHGQGMMVILGEDVQEGVKAMCHLMPIDLKMMPAGSKATHHLMVRLSDAETGKPVESGTVAIKIGSPDGKEAAPVRLMGMQGHFGADVVLDQLGIWHFRIAAKLAEGKVHKYHGHHVIK</sequence>
<dbReference type="AlphaFoldDB" id="A0A1L3GSV8"/>
<evidence type="ECO:0000313" key="1">
    <source>
        <dbReference type="EMBL" id="APG29011.1"/>
    </source>
</evidence>
<evidence type="ECO:0000313" key="2">
    <source>
        <dbReference type="Proteomes" id="UP000182517"/>
    </source>
</evidence>
<protein>
    <recommendedName>
        <fullName evidence="3">YtkA-like domain-containing protein</fullName>
    </recommendedName>
</protein>
<organism evidence="1 2">
    <name type="scientific">Syntrophotalea acetylenivorans</name>
    <dbReference type="NCBI Taxonomy" id="1842532"/>
    <lineage>
        <taxon>Bacteria</taxon>
        <taxon>Pseudomonadati</taxon>
        <taxon>Thermodesulfobacteriota</taxon>
        <taxon>Desulfuromonadia</taxon>
        <taxon>Desulfuromonadales</taxon>
        <taxon>Syntrophotaleaceae</taxon>
        <taxon>Syntrophotalea</taxon>
    </lineage>
</organism>
<name>A0A1L3GSV8_9BACT</name>
<evidence type="ECO:0008006" key="3">
    <source>
        <dbReference type="Google" id="ProtNLM"/>
    </source>
</evidence>
<reference evidence="1 2" key="1">
    <citation type="journal article" date="2017" name="Genome Announc.">
        <title>Complete Genome Sequences of Two Acetylene-Fermenting Pelobacter acetylenicus Strains.</title>
        <authorList>
            <person name="Sutton J.M."/>
            <person name="Baesman S.M."/>
            <person name="Fierst J.L."/>
            <person name="Poret-Peterson A.T."/>
            <person name="Oremland R.S."/>
            <person name="Dunlap D.S."/>
            <person name="Akob D.M."/>
        </authorList>
    </citation>
    <scope>NUCLEOTIDE SEQUENCE [LARGE SCALE GENOMIC DNA]</scope>
    <source>
        <strain evidence="1 2">SFB93</strain>
    </source>
</reference>
<dbReference type="KEGG" id="pef:A7E78_03580"/>
<keyword evidence="2" id="KW-1185">Reference proteome</keyword>
<accession>A0A1L3GSV8</accession>
<dbReference type="EMBL" id="CP015519">
    <property type="protein sequence ID" value="APG29011.1"/>
    <property type="molecule type" value="Genomic_DNA"/>
</dbReference>
<gene>
    <name evidence="1" type="ORF">A7E78_03580</name>
</gene>
<dbReference type="Proteomes" id="UP000182517">
    <property type="component" value="Chromosome"/>
</dbReference>